<dbReference type="Proteomes" id="UP001165190">
    <property type="component" value="Unassembled WGS sequence"/>
</dbReference>
<dbReference type="OrthoDB" id="10287787at2759"/>
<feature type="region of interest" description="Disordered" evidence="1">
    <location>
        <begin position="33"/>
        <end position="70"/>
    </location>
</feature>
<accession>A0A9W7H976</accession>
<name>A0A9W7H976_HIBTR</name>
<proteinExistence type="predicted"/>
<comment type="caution">
    <text evidence="2">The sequence shown here is derived from an EMBL/GenBank/DDBJ whole genome shotgun (WGS) entry which is preliminary data.</text>
</comment>
<dbReference type="EMBL" id="BSYR01000010">
    <property type="protein sequence ID" value="GMI71635.1"/>
    <property type="molecule type" value="Genomic_DNA"/>
</dbReference>
<protein>
    <submittedName>
        <fullName evidence="2">Uncharacterized protein</fullName>
    </submittedName>
</protein>
<evidence type="ECO:0000313" key="2">
    <source>
        <dbReference type="EMBL" id="GMI71635.1"/>
    </source>
</evidence>
<reference evidence="2" key="1">
    <citation type="submission" date="2023-05" db="EMBL/GenBank/DDBJ databases">
        <title>Genome and transcriptome analyses reveal genes involved in the formation of fine ridges on petal epidermal cells in Hibiscus trionum.</title>
        <authorList>
            <person name="Koshimizu S."/>
            <person name="Masuda S."/>
            <person name="Ishii T."/>
            <person name="Shirasu K."/>
            <person name="Hoshino A."/>
            <person name="Arita M."/>
        </authorList>
    </citation>
    <scope>NUCLEOTIDE SEQUENCE</scope>
    <source>
        <strain evidence="2">Hamamatsu line</strain>
    </source>
</reference>
<evidence type="ECO:0000256" key="1">
    <source>
        <dbReference type="SAM" id="MobiDB-lite"/>
    </source>
</evidence>
<gene>
    <name evidence="2" type="ORF">HRI_000832800</name>
</gene>
<keyword evidence="3" id="KW-1185">Reference proteome</keyword>
<evidence type="ECO:0000313" key="3">
    <source>
        <dbReference type="Proteomes" id="UP001165190"/>
    </source>
</evidence>
<organism evidence="2 3">
    <name type="scientific">Hibiscus trionum</name>
    <name type="common">Flower of an hour</name>
    <dbReference type="NCBI Taxonomy" id="183268"/>
    <lineage>
        <taxon>Eukaryota</taxon>
        <taxon>Viridiplantae</taxon>
        <taxon>Streptophyta</taxon>
        <taxon>Embryophyta</taxon>
        <taxon>Tracheophyta</taxon>
        <taxon>Spermatophyta</taxon>
        <taxon>Magnoliopsida</taxon>
        <taxon>eudicotyledons</taxon>
        <taxon>Gunneridae</taxon>
        <taxon>Pentapetalae</taxon>
        <taxon>rosids</taxon>
        <taxon>malvids</taxon>
        <taxon>Malvales</taxon>
        <taxon>Malvaceae</taxon>
        <taxon>Malvoideae</taxon>
        <taxon>Hibiscus</taxon>
    </lineage>
</organism>
<sequence length="144" mass="16073">MYEPDLTIGSGWIRSGSRHSNLKAKRLSILPPEDTHTQTQTQTRIQNSVSRWTKRKATNPSEFAESDLPKQAIAEASSSSGFSTLIDYRRMTSAWTNRSFAMIHRGIGKELENLSGVLGFYLFCFNEMEIVAPLRSSGEMLVGG</sequence>
<dbReference type="AlphaFoldDB" id="A0A9W7H976"/>